<feature type="chain" id="PRO_5043561149" description="Peptidase S8/S53 domain-containing protein" evidence="4">
    <location>
        <begin position="26"/>
        <end position="162"/>
    </location>
</feature>
<evidence type="ECO:0000256" key="3">
    <source>
        <dbReference type="ARBA" id="ARBA00022729"/>
    </source>
</evidence>
<protein>
    <recommendedName>
        <fullName evidence="5">Peptidase S8/S53 domain-containing protein</fullName>
    </recommendedName>
</protein>
<proteinExistence type="inferred from homology"/>
<comment type="subcellular location">
    <subcellularLocation>
        <location evidence="1">Secreted</location>
    </subcellularLocation>
</comment>
<dbReference type="Proteomes" id="UP001154282">
    <property type="component" value="Unassembled WGS sequence"/>
</dbReference>
<feature type="domain" description="Peptidase S8/S53" evidence="5">
    <location>
        <begin position="63"/>
        <end position="137"/>
    </location>
</feature>
<organism evidence="6 7">
    <name type="scientific">Linum tenue</name>
    <dbReference type="NCBI Taxonomy" id="586396"/>
    <lineage>
        <taxon>Eukaryota</taxon>
        <taxon>Viridiplantae</taxon>
        <taxon>Streptophyta</taxon>
        <taxon>Embryophyta</taxon>
        <taxon>Tracheophyta</taxon>
        <taxon>Spermatophyta</taxon>
        <taxon>Magnoliopsida</taxon>
        <taxon>eudicotyledons</taxon>
        <taxon>Gunneridae</taxon>
        <taxon>Pentapetalae</taxon>
        <taxon>rosids</taxon>
        <taxon>fabids</taxon>
        <taxon>Malpighiales</taxon>
        <taxon>Linaceae</taxon>
        <taxon>Linum</taxon>
    </lineage>
</organism>
<feature type="signal peptide" evidence="4">
    <location>
        <begin position="1"/>
        <end position="25"/>
    </location>
</feature>
<dbReference type="SUPFAM" id="SSF52743">
    <property type="entry name" value="Subtilisin-like"/>
    <property type="match status" value="1"/>
</dbReference>
<gene>
    <name evidence="6" type="ORF">LITE_LOCUS3748</name>
</gene>
<dbReference type="Pfam" id="PF00082">
    <property type="entry name" value="Peptidase_S8"/>
    <property type="match status" value="1"/>
</dbReference>
<evidence type="ECO:0000256" key="2">
    <source>
        <dbReference type="ARBA" id="ARBA00011073"/>
    </source>
</evidence>
<dbReference type="GO" id="GO:0004252">
    <property type="term" value="F:serine-type endopeptidase activity"/>
    <property type="evidence" value="ECO:0007669"/>
    <property type="project" value="InterPro"/>
</dbReference>
<keyword evidence="3 4" id="KW-0732">Signal</keyword>
<evidence type="ECO:0000313" key="7">
    <source>
        <dbReference type="Proteomes" id="UP001154282"/>
    </source>
</evidence>
<comment type="caution">
    <text evidence="6">The sequence shown here is derived from an EMBL/GenBank/DDBJ whole genome shotgun (WGS) entry which is preliminary data.</text>
</comment>
<dbReference type="PANTHER" id="PTHR10795">
    <property type="entry name" value="PROPROTEIN CONVERTASE SUBTILISIN/KEXIN"/>
    <property type="match status" value="1"/>
</dbReference>
<evidence type="ECO:0000256" key="4">
    <source>
        <dbReference type="SAM" id="SignalP"/>
    </source>
</evidence>
<keyword evidence="7" id="KW-1185">Reference proteome</keyword>
<sequence length="162" mass="17250">MLRVIISSTILLLSLLLARPPPADSTGSQFGRRSSGPSSDDDVYIVYMGDANPTNLAMKEARGEAEDDAIADGVHVISMSVGSRHLKEFLEDPQAIGAFHAVEHGITVVCSAGNSGPRPSTMFNGAPWIVTVAASTVDRDFRSDILLGGGKVVKVRPRRCMQ</sequence>
<dbReference type="EMBL" id="CAMGYJ010000002">
    <property type="protein sequence ID" value="CAI0382865.1"/>
    <property type="molecule type" value="Genomic_DNA"/>
</dbReference>
<dbReference type="Gene3D" id="3.40.50.200">
    <property type="entry name" value="Peptidase S8/S53 domain"/>
    <property type="match status" value="1"/>
</dbReference>
<reference evidence="6" key="1">
    <citation type="submission" date="2022-08" db="EMBL/GenBank/DDBJ databases">
        <authorList>
            <person name="Gutierrez-Valencia J."/>
        </authorList>
    </citation>
    <scope>NUCLEOTIDE SEQUENCE</scope>
</reference>
<evidence type="ECO:0000313" key="6">
    <source>
        <dbReference type="EMBL" id="CAI0382865.1"/>
    </source>
</evidence>
<name>A0AAV0HF71_9ROSI</name>
<dbReference type="GO" id="GO:0005576">
    <property type="term" value="C:extracellular region"/>
    <property type="evidence" value="ECO:0007669"/>
    <property type="project" value="UniProtKB-SubCell"/>
</dbReference>
<accession>A0AAV0HF71</accession>
<dbReference type="Gene3D" id="3.50.30.30">
    <property type="match status" value="1"/>
</dbReference>
<evidence type="ECO:0000256" key="1">
    <source>
        <dbReference type="ARBA" id="ARBA00004613"/>
    </source>
</evidence>
<evidence type="ECO:0000259" key="5">
    <source>
        <dbReference type="Pfam" id="PF00082"/>
    </source>
</evidence>
<dbReference type="InterPro" id="IPR000209">
    <property type="entry name" value="Peptidase_S8/S53_dom"/>
</dbReference>
<comment type="similarity">
    <text evidence="2">Belongs to the peptidase S8 family.</text>
</comment>
<dbReference type="InterPro" id="IPR045051">
    <property type="entry name" value="SBT"/>
</dbReference>
<dbReference type="AlphaFoldDB" id="A0AAV0HF71"/>
<dbReference type="GO" id="GO:0006508">
    <property type="term" value="P:proteolysis"/>
    <property type="evidence" value="ECO:0007669"/>
    <property type="project" value="InterPro"/>
</dbReference>
<dbReference type="InterPro" id="IPR036852">
    <property type="entry name" value="Peptidase_S8/S53_dom_sf"/>
</dbReference>